<dbReference type="Pfam" id="PF02521">
    <property type="entry name" value="HP_OMP_2"/>
    <property type="match status" value="1"/>
</dbReference>
<dbReference type="KEGG" id="hcb:HCBAA847_0731"/>
<dbReference type="Proteomes" id="UP000006036">
    <property type="component" value="Chromosome 1"/>
</dbReference>
<name>A0AAI8MME2_9HELI</name>
<reference evidence="2" key="1">
    <citation type="submission" date="2008-08" db="EMBL/GenBank/DDBJ databases">
        <title>Annotation of Helicobacter cinaedi strain CCUG 18818.</title>
        <authorList>
            <consortium name="The Broad Institute Genome Sequencing Platform"/>
            <person name="Fox J.G."/>
            <person name="Shen Z."/>
            <person name="Charoenlap N."/>
            <person name="Schauer D.B."/>
            <person name="Ward D."/>
            <person name="Mehta T."/>
            <person name="Young S."/>
            <person name="Jaffe D."/>
            <person name="Gnerre S."/>
            <person name="Berlin A."/>
            <person name="Heiman D."/>
            <person name="Hepburn T."/>
            <person name="Shea T."/>
            <person name="Sykes S."/>
            <person name="Alvarado L."/>
            <person name="Kodira C."/>
            <person name="Borodovsky M."/>
            <person name="Lander E."/>
            <person name="Galagan J."/>
            <person name="Nusbaum C."/>
            <person name="Birren B."/>
        </authorList>
    </citation>
    <scope>NUCLEOTIDE SEQUENCE</scope>
    <source>
        <strain evidence="2">CCUG 18818</strain>
    </source>
</reference>
<protein>
    <submittedName>
        <fullName evidence="1">Outer membrane protein</fullName>
    </submittedName>
</protein>
<dbReference type="InterPro" id="IPR003678">
    <property type="entry name" value="Put_OMP"/>
</dbReference>
<evidence type="ECO:0000313" key="3">
    <source>
        <dbReference type="Proteomes" id="UP000005755"/>
    </source>
</evidence>
<sequence length="429" mass="47449">MRKFLVGVCCCVWLSAFGVEYKIGGKAETFGKFGFNNGSYNPNTFKNPTDSYASLFGAMEFDVKAQNGFSASLGGAINALVYDSTSSQGGQSLGNGYIGAWFGYKGDKAMEARQYILHNAFVGYEGEYFGFKAGRYESSGLDWFGAWNQGGELYVGNEYVKLWGFYSDSRAMVYSNWFWDYTRFSVAGKGVYAGGLDVGTDSIKLSLYTYGSQDRFVAPGVKFAWNEALGEHLSNEFVAIGLFPINEENPKGMSGGSALVGKDTLFGDKLDKYTQTLFIREQVNFYKHFAGAMLYKNWGNANAWIGSYGDPFNGFDIWIGSAYDKGASLSDMIGRNAISTIGYIGGDYGDFSWQILGRHTQSPRSDENALALTLNQRLYKELSMRVKIEYFSDVTKAGYSVGGDSDSSPLSHNQTNDRSHIMTWLSQKF</sequence>
<proteinExistence type="predicted"/>
<reference evidence="3" key="4">
    <citation type="journal article" date="2014" name="Genome Announc.">
        <title>Draft genome sequences of six enterohepatic helicobacter species isolated from humans and one from rhesus macaques.</title>
        <authorList>
            <person name="Shen Z."/>
            <person name="Sheh A."/>
            <person name="Young S.K."/>
            <person name="Abouelliel A."/>
            <person name="Ward D.V."/>
            <person name="Earl A.M."/>
            <person name="Fox J.G."/>
        </authorList>
    </citation>
    <scope>NUCLEOTIDE SEQUENCE [LARGE SCALE GENOMIC DNA]</scope>
    <source>
        <strain evidence="3">CCUG 18818</strain>
    </source>
</reference>
<dbReference type="Proteomes" id="UP000005755">
    <property type="component" value="Unassembled WGS sequence"/>
</dbReference>
<evidence type="ECO:0000313" key="1">
    <source>
        <dbReference type="EMBL" id="BAM31969.1"/>
    </source>
</evidence>
<reference evidence="1 4" key="2">
    <citation type="journal article" date="2012" name="J. Bacteriol.">
        <title>Complete Genome Sequence of Helicobacter cinaedi Type Strain ATCC BAA-847.</title>
        <authorList>
            <person name="Miyoshi-Akiyama T."/>
            <person name="Takeshita N."/>
            <person name="Ohmagari N."/>
            <person name="Kirikae T."/>
        </authorList>
    </citation>
    <scope>NUCLEOTIDE SEQUENCE [LARGE SCALE GENOMIC DNA]</scope>
    <source>
        <strain evidence="1 4">ATCC BAA-847</strain>
    </source>
</reference>
<accession>A0AAI8MME2</accession>
<gene>
    <name evidence="1" type="primary">hofD</name>
    <name evidence="1" type="ORF">HCBAA847_0731</name>
    <name evidence="2" type="ORF">HCCG_01067</name>
</gene>
<reference evidence="1" key="3">
    <citation type="submission" date="2012-07" db="EMBL/GenBank/DDBJ databases">
        <authorList>
            <person name="Akiyama T."/>
            <person name="Takeshita N."/>
            <person name="Ohmagari N."/>
            <person name="Kirikae T."/>
        </authorList>
    </citation>
    <scope>NUCLEOTIDE SEQUENCE</scope>
    <source>
        <strain evidence="1">ATCC BAA-847</strain>
    </source>
</reference>
<organism evidence="1 4">
    <name type="scientific">Helicobacter cinaedi CCUG 18818 = ATCC BAA-847</name>
    <dbReference type="NCBI Taxonomy" id="537971"/>
    <lineage>
        <taxon>Bacteria</taxon>
        <taxon>Pseudomonadati</taxon>
        <taxon>Campylobacterota</taxon>
        <taxon>Epsilonproteobacteria</taxon>
        <taxon>Campylobacterales</taxon>
        <taxon>Helicobacteraceae</taxon>
        <taxon>Helicobacter</taxon>
    </lineage>
</organism>
<keyword evidence="3" id="KW-1185">Reference proteome</keyword>
<dbReference type="AlphaFoldDB" id="A0AAI8MME2"/>
<dbReference type="EMBL" id="AP012492">
    <property type="protein sequence ID" value="BAM31969.1"/>
    <property type="molecule type" value="Genomic_DNA"/>
</dbReference>
<evidence type="ECO:0000313" key="4">
    <source>
        <dbReference type="Proteomes" id="UP000006036"/>
    </source>
</evidence>
<dbReference type="EMBL" id="DS990392">
    <property type="protein sequence ID" value="EFR46520.1"/>
    <property type="molecule type" value="Genomic_DNA"/>
</dbReference>
<dbReference type="RefSeq" id="WP_002956378.1">
    <property type="nucleotide sequence ID" value="NC_020555.1"/>
</dbReference>
<evidence type="ECO:0000313" key="2">
    <source>
        <dbReference type="EMBL" id="EFR46520.1"/>
    </source>
</evidence>